<dbReference type="EMBL" id="GABF01008124">
    <property type="protein sequence ID" value="JAA14021.1"/>
    <property type="molecule type" value="mRNA"/>
</dbReference>
<protein>
    <recommendedName>
        <fullName evidence="6">Synaptotagmin-like protein 2</fullName>
    </recommendedName>
    <alternativeName>
        <fullName evidence="7">Exophilin-4</fullName>
    </alternativeName>
</protein>
<evidence type="ECO:0000259" key="9">
    <source>
        <dbReference type="PROSITE" id="PS50004"/>
    </source>
</evidence>
<sequence>MIDLSFLTEEEQEAIMKVLQRDAALKRAEEERVRHLPEKIKDDQQLKNMSGQWFYEAKAKRHRDKIHGADIIRASMRKKRPQVEAEQSKDRENGAKESWVNNVNKDAFLPPELAGVVEEPEEDAAPASPSSSVVNPASSVIDMSQEKTRKPNVSPEKRKNPFNSSKLPEGHSSQQTKNEQSKNGRTGLFQTSKEDELSESKEKSTVADTSIQKLEKSKQTLPGLSNGSQIKAPIPKARRMIYKSTDLNKDDNQSFPRQRTDSLKARGAPRGILKRNSSSSSTDSETLRYNHNFEPKSKIVSPGLTIHERISEKEHSLEDNSSPNSLEPLKHVRFSAVKDELPQSPGLIHGREVEEFSVLESDRLKNGTEDAGDTEEFQSDPKPSQYRKPSLFHQSTSSPYVSKSETHQPMTSGSFPINGLHSHSEVLTARPQSMENSPTINEPKDKSSELTRLESVLPRSPADELSHCVEPEPSQVPGGSSRDRQQGSEEEPSPVLKTLERSATRKMPSKSLEDISSDSSNQAKVDNQPEELVRSAEDDEKPDQKPVTNECIPRISTVPTQPDNPFSHPDKLKRMSKSVPAFLQDEVSGSVMSVYSGDFGNLEVKGNIQFAIEYVESLKELHVFVAQCKDLAAADVKKQRSDPYVKAYLLPDKGKMGKKKTLVVKKTLNPVYNEILRYKIEKQILKTQKLNLSIWHRDTFKRNSFLGEVELDLETWDWDNKQNKQLRWYPLKRKTAPVALEAENRGEMKLALQYVPEPVPGKKLPTTGEVHIWVKECLDLPLLRGSHLNSFVKCTILPDTSRKSRQKTRAVGKTTNPIFNHTMVYDGFRPEDLMEACVELTVWDHYKLTNQFLGGLRIGFGTGKSYGTEVDWMDSTSEEVALWEKMANSPNTWIEATLPLRMLLIAKISK</sequence>
<evidence type="ECO:0000256" key="1">
    <source>
        <dbReference type="ARBA" id="ARBA00004236"/>
    </source>
</evidence>
<dbReference type="InterPro" id="IPR035892">
    <property type="entry name" value="C2_domain_sf"/>
</dbReference>
<dbReference type="AlphaFoldDB" id="K7A8D2"/>
<dbReference type="Pfam" id="PF00168">
    <property type="entry name" value="C2"/>
    <property type="match status" value="2"/>
</dbReference>
<feature type="compositionally biased region" description="Low complexity" evidence="8">
    <location>
        <begin position="125"/>
        <end position="139"/>
    </location>
</feature>
<name>K7A8D2_PANTR</name>
<feature type="compositionally biased region" description="Basic and acidic residues" evidence="8">
    <location>
        <begin position="359"/>
        <end position="368"/>
    </location>
</feature>
<feature type="domain" description="C2" evidence="9">
    <location>
        <begin position="604"/>
        <end position="729"/>
    </location>
</feature>
<dbReference type="Pfam" id="PF02318">
    <property type="entry name" value="FYVE_2"/>
    <property type="match status" value="1"/>
</dbReference>
<feature type="compositionally biased region" description="Polar residues" evidence="8">
    <location>
        <begin position="161"/>
        <end position="191"/>
    </location>
</feature>
<dbReference type="FunFam" id="2.60.40.150:FF:000006">
    <property type="entry name" value="Synaptotagmin-like 5, isoform CRA_a"/>
    <property type="match status" value="1"/>
</dbReference>
<evidence type="ECO:0000313" key="11">
    <source>
        <dbReference type="EMBL" id="JAA14021.1"/>
    </source>
</evidence>
<dbReference type="InterPro" id="IPR010911">
    <property type="entry name" value="Rab_BD"/>
</dbReference>
<evidence type="ECO:0000256" key="3">
    <source>
        <dbReference type="ARBA" id="ARBA00022483"/>
    </source>
</evidence>
<dbReference type="CDD" id="cd04020">
    <property type="entry name" value="C2B_SLP_1-2-3-4"/>
    <property type="match status" value="1"/>
</dbReference>
<keyword evidence="5" id="KW-0472">Membrane</keyword>
<feature type="compositionally biased region" description="Basic and acidic residues" evidence="8">
    <location>
        <begin position="144"/>
        <end position="159"/>
    </location>
</feature>
<evidence type="ECO:0000256" key="8">
    <source>
        <dbReference type="SAM" id="MobiDB-lite"/>
    </source>
</evidence>
<dbReference type="SMART" id="SM00239">
    <property type="entry name" value="C2"/>
    <property type="match status" value="2"/>
</dbReference>
<dbReference type="PANTHER" id="PTHR45716">
    <property type="entry name" value="BITESIZE, ISOFORM I"/>
    <property type="match status" value="1"/>
</dbReference>
<gene>
    <name evidence="11" type="primary">SYTL2</name>
</gene>
<dbReference type="InterPro" id="IPR000008">
    <property type="entry name" value="C2_dom"/>
</dbReference>
<dbReference type="SUPFAM" id="SSF49562">
    <property type="entry name" value="C2 domain (Calcium/lipid-binding domain, CaLB)"/>
    <property type="match status" value="2"/>
</dbReference>
<feature type="compositionally biased region" description="Basic and acidic residues" evidence="8">
    <location>
        <begin position="192"/>
        <end position="205"/>
    </location>
</feature>
<accession>K7A8D2</accession>
<dbReference type="InterPro" id="IPR043567">
    <property type="entry name" value="SYTL1-5_C2B"/>
</dbReference>
<feature type="compositionally biased region" description="Basic and acidic residues" evidence="8">
    <location>
        <begin position="246"/>
        <end position="264"/>
    </location>
</feature>
<dbReference type="GO" id="GO:0006886">
    <property type="term" value="P:intracellular protein transport"/>
    <property type="evidence" value="ECO:0007669"/>
    <property type="project" value="InterPro"/>
</dbReference>
<dbReference type="GO" id="GO:0005886">
    <property type="term" value="C:plasma membrane"/>
    <property type="evidence" value="ECO:0007669"/>
    <property type="project" value="UniProtKB-SubCell"/>
</dbReference>
<feature type="region of interest" description="Disordered" evidence="8">
    <location>
        <begin position="69"/>
        <end position="300"/>
    </location>
</feature>
<organism evidence="11">
    <name type="scientific">Pan troglodytes</name>
    <name type="common">Chimpanzee</name>
    <dbReference type="NCBI Taxonomy" id="9598"/>
    <lineage>
        <taxon>Eukaryota</taxon>
        <taxon>Metazoa</taxon>
        <taxon>Chordata</taxon>
        <taxon>Craniata</taxon>
        <taxon>Vertebrata</taxon>
        <taxon>Euteleostomi</taxon>
        <taxon>Mammalia</taxon>
        <taxon>Eutheria</taxon>
        <taxon>Euarchontoglires</taxon>
        <taxon>Primates</taxon>
        <taxon>Haplorrhini</taxon>
        <taxon>Catarrhini</taxon>
        <taxon>Hominidae</taxon>
        <taxon>Pan</taxon>
    </lineage>
</organism>
<feature type="compositionally biased region" description="Basic and acidic residues" evidence="8">
    <location>
        <begin position="461"/>
        <end position="470"/>
    </location>
</feature>
<evidence type="ECO:0000256" key="4">
    <source>
        <dbReference type="ARBA" id="ARBA00022737"/>
    </source>
</evidence>
<dbReference type="GO" id="GO:0031410">
    <property type="term" value="C:cytoplasmic vesicle"/>
    <property type="evidence" value="ECO:0007669"/>
    <property type="project" value="UniProtKB-ARBA"/>
</dbReference>
<proteinExistence type="evidence at transcript level"/>
<feature type="domain" description="C2" evidence="9">
    <location>
        <begin position="744"/>
        <end position="873"/>
    </location>
</feature>
<feature type="domain" description="RabBD" evidence="10">
    <location>
        <begin position="1"/>
        <end position="57"/>
    </location>
</feature>
<dbReference type="FunFam" id="2.60.40.150:FF:000040">
    <property type="entry name" value="synaptotagmin-like protein 2 isoform X2"/>
    <property type="match status" value="1"/>
</dbReference>
<dbReference type="PROSITE" id="PS50916">
    <property type="entry name" value="RABBD"/>
    <property type="match status" value="1"/>
</dbReference>
<feature type="compositionally biased region" description="Basic and acidic residues" evidence="8">
    <location>
        <begin position="81"/>
        <end position="95"/>
    </location>
</feature>
<dbReference type="GO" id="GO:0031267">
    <property type="term" value="F:small GTPase binding"/>
    <property type="evidence" value="ECO:0007669"/>
    <property type="project" value="InterPro"/>
</dbReference>
<reference evidence="11" key="1">
    <citation type="submission" date="2012-10" db="EMBL/GenBank/DDBJ databases">
        <title>De novo assembly of the reference chimpanzee transcriptome from NextGen mRNA sequences.</title>
        <authorList>
            <person name="Maudhoo M.D."/>
            <person name="Meehan D.T."/>
            <person name="Norgren R.B.Jr."/>
        </authorList>
    </citation>
    <scope>NUCLEOTIDE SEQUENCE</scope>
    <source>
        <tissue evidence="11">Smooth vascular</tissue>
    </source>
</reference>
<evidence type="ECO:0000256" key="2">
    <source>
        <dbReference type="ARBA" id="ARBA00022475"/>
    </source>
</evidence>
<feature type="compositionally biased region" description="Basic and acidic residues" evidence="8">
    <location>
        <begin position="442"/>
        <end position="452"/>
    </location>
</feature>
<feature type="compositionally biased region" description="Polar residues" evidence="8">
    <location>
        <begin position="219"/>
        <end position="229"/>
    </location>
</feature>
<dbReference type="PROSITE" id="PS50004">
    <property type="entry name" value="C2"/>
    <property type="match status" value="2"/>
</dbReference>
<keyword evidence="3" id="KW-0268">Exocytosis</keyword>
<comment type="subcellular location">
    <subcellularLocation>
        <location evidence="1">Cell membrane</location>
    </subcellularLocation>
</comment>
<evidence type="ECO:0000256" key="5">
    <source>
        <dbReference type="ARBA" id="ARBA00023136"/>
    </source>
</evidence>
<dbReference type="PANTHER" id="PTHR45716:SF5">
    <property type="entry name" value="SYNAPTOTAGMIN-LIKE PROTEIN 2"/>
    <property type="match status" value="1"/>
</dbReference>
<keyword evidence="4" id="KW-0677">Repeat</keyword>
<dbReference type="GO" id="GO:0006887">
    <property type="term" value="P:exocytosis"/>
    <property type="evidence" value="ECO:0007669"/>
    <property type="project" value="UniProtKB-KW"/>
</dbReference>
<feature type="compositionally biased region" description="Basic and acidic residues" evidence="8">
    <location>
        <begin position="285"/>
        <end position="297"/>
    </location>
</feature>
<dbReference type="InterPro" id="IPR041282">
    <property type="entry name" value="FYVE_2"/>
</dbReference>
<feature type="region of interest" description="Disordered" evidence="8">
    <location>
        <begin position="359"/>
        <end position="572"/>
    </location>
</feature>
<dbReference type="Gene3D" id="6.10.250.3000">
    <property type="match status" value="1"/>
</dbReference>
<keyword evidence="2" id="KW-1003">Cell membrane</keyword>
<evidence type="ECO:0000259" key="10">
    <source>
        <dbReference type="PROSITE" id="PS50916"/>
    </source>
</evidence>
<feature type="compositionally biased region" description="Polar residues" evidence="8">
    <location>
        <begin position="430"/>
        <end position="440"/>
    </location>
</feature>
<feature type="compositionally biased region" description="Polar residues" evidence="8">
    <location>
        <begin position="392"/>
        <end position="415"/>
    </location>
</feature>
<evidence type="ECO:0000256" key="6">
    <source>
        <dbReference type="ARBA" id="ARBA00072164"/>
    </source>
</evidence>
<evidence type="ECO:0000256" key="7">
    <source>
        <dbReference type="ARBA" id="ARBA00075519"/>
    </source>
</evidence>
<dbReference type="Gene3D" id="2.60.40.150">
    <property type="entry name" value="C2 domain"/>
    <property type="match status" value="2"/>
</dbReference>